<reference evidence="1 2" key="1">
    <citation type="submission" date="2023-08" db="EMBL/GenBank/DDBJ databases">
        <title>Implementing the SeqCode for naming new Mesorhizobium species isolated from Vachellia karroo root nodules.</title>
        <authorList>
            <person name="Van Lill M."/>
        </authorList>
    </citation>
    <scope>NUCLEOTIDE SEQUENCE [LARGE SCALE GENOMIC DNA]</scope>
    <source>
        <strain evidence="1 2">VK3E</strain>
    </source>
</reference>
<comment type="caution">
    <text evidence="1">The sequence shown here is derived from an EMBL/GenBank/DDBJ whole genome shotgun (WGS) entry which is preliminary data.</text>
</comment>
<sequence length="61" mass="6445">MALPSAGLAAAILSVGCGVIGRWTIAETLGNRVAKMRRFCHDLALGSVVRQKIGIWNHEAG</sequence>
<name>A0ABU4X1P9_9HYPH</name>
<dbReference type="Proteomes" id="UP001272097">
    <property type="component" value="Unassembled WGS sequence"/>
</dbReference>
<accession>A0ABU4X1P9</accession>
<protein>
    <submittedName>
        <fullName evidence="1">Uncharacterized protein</fullName>
    </submittedName>
</protein>
<dbReference type="EMBL" id="JAVIIS010000035">
    <property type="protein sequence ID" value="MDX8442246.1"/>
    <property type="molecule type" value="Genomic_DNA"/>
</dbReference>
<gene>
    <name evidence="1" type="ORF">RFM51_21900</name>
</gene>
<keyword evidence="2" id="KW-1185">Reference proteome</keyword>
<dbReference type="RefSeq" id="WP_320216235.1">
    <property type="nucleotide sequence ID" value="NZ_JAVIIS010000035.1"/>
</dbReference>
<evidence type="ECO:0000313" key="2">
    <source>
        <dbReference type="Proteomes" id="UP001272097"/>
    </source>
</evidence>
<evidence type="ECO:0000313" key="1">
    <source>
        <dbReference type="EMBL" id="MDX8442246.1"/>
    </source>
</evidence>
<proteinExistence type="predicted"/>
<organism evidence="1 2">
    <name type="scientific">Mesorhizobium australafricanum</name>
    <dbReference type="NCBI Taxonomy" id="3072311"/>
    <lineage>
        <taxon>Bacteria</taxon>
        <taxon>Pseudomonadati</taxon>
        <taxon>Pseudomonadota</taxon>
        <taxon>Alphaproteobacteria</taxon>
        <taxon>Hyphomicrobiales</taxon>
        <taxon>Phyllobacteriaceae</taxon>
        <taxon>Mesorhizobium</taxon>
    </lineage>
</organism>